<accession>A0A2X2KS03</accession>
<dbReference type="Gene3D" id="2.60.120.10">
    <property type="entry name" value="Jelly Rolls"/>
    <property type="match status" value="1"/>
</dbReference>
<dbReference type="Pfam" id="PF13545">
    <property type="entry name" value="HTH_Crp_2"/>
    <property type="match status" value="1"/>
</dbReference>
<dbReference type="GeneID" id="97181613"/>
<dbReference type="InterPro" id="IPR014710">
    <property type="entry name" value="RmlC-like_jellyroll"/>
</dbReference>
<dbReference type="SMART" id="SM00100">
    <property type="entry name" value="cNMP"/>
    <property type="match status" value="1"/>
</dbReference>
<dbReference type="CDD" id="cd00038">
    <property type="entry name" value="CAP_ED"/>
    <property type="match status" value="1"/>
</dbReference>
<feature type="domain" description="HTH crp-type" evidence="9">
    <location>
        <begin position="275"/>
        <end position="348"/>
    </location>
</feature>
<evidence type="ECO:0000256" key="1">
    <source>
        <dbReference type="ARBA" id="ARBA00022553"/>
    </source>
</evidence>
<dbReference type="PANTHER" id="PTHR48111">
    <property type="entry name" value="REGULATOR OF RPOS"/>
    <property type="match status" value="1"/>
</dbReference>
<keyword evidence="4" id="KW-0238">DNA-binding</keyword>
<evidence type="ECO:0000259" key="8">
    <source>
        <dbReference type="PROSITE" id="PS50110"/>
    </source>
</evidence>
<reference evidence="11 13" key="2">
    <citation type="submission" date="2019-10" db="EMBL/GenBank/DDBJ databases">
        <authorList>
            <person name="Karimi E."/>
        </authorList>
    </citation>
    <scope>NUCLEOTIDE SEQUENCE [LARGE SCALE GENOMIC DNA]</scope>
    <source>
        <strain evidence="11 13">Sphingobacterium sp. 8BC</strain>
    </source>
</reference>
<dbReference type="InterPro" id="IPR000595">
    <property type="entry name" value="cNMP-bd_dom"/>
</dbReference>
<evidence type="ECO:0000256" key="4">
    <source>
        <dbReference type="ARBA" id="ARBA00023125"/>
    </source>
</evidence>
<evidence type="ECO:0000313" key="11">
    <source>
        <dbReference type="EMBL" id="VXC98234.1"/>
    </source>
</evidence>
<protein>
    <submittedName>
        <fullName evidence="10">Staphylococcus exoprotein expression protein R</fullName>
    </submittedName>
</protein>
<dbReference type="Proteomes" id="UP000251241">
    <property type="component" value="Unassembled WGS sequence"/>
</dbReference>
<evidence type="ECO:0000256" key="2">
    <source>
        <dbReference type="ARBA" id="ARBA00023012"/>
    </source>
</evidence>
<keyword evidence="5" id="KW-0804">Transcription</keyword>
<evidence type="ECO:0000256" key="3">
    <source>
        <dbReference type="ARBA" id="ARBA00023015"/>
    </source>
</evidence>
<dbReference type="InterPro" id="IPR018490">
    <property type="entry name" value="cNMP-bd_dom_sf"/>
</dbReference>
<dbReference type="Pfam" id="PF00072">
    <property type="entry name" value="Response_reg"/>
    <property type="match status" value="1"/>
</dbReference>
<name>A0A2X2KS03_SPHMU</name>
<dbReference type="GO" id="GO:0006355">
    <property type="term" value="P:regulation of DNA-templated transcription"/>
    <property type="evidence" value="ECO:0007669"/>
    <property type="project" value="InterPro"/>
</dbReference>
<dbReference type="InterPro" id="IPR036390">
    <property type="entry name" value="WH_DNA-bd_sf"/>
</dbReference>
<dbReference type="Pfam" id="PF00027">
    <property type="entry name" value="cNMP_binding"/>
    <property type="match status" value="1"/>
</dbReference>
<dbReference type="Proteomes" id="UP000432350">
    <property type="component" value="Unassembled WGS sequence"/>
</dbReference>
<evidence type="ECO:0000313" key="12">
    <source>
        <dbReference type="Proteomes" id="UP000251241"/>
    </source>
</evidence>
<sequence length="355" mass="40125">MRNKKTILIIEDNIDIREGTTEILELTGRYDVITAENGRVGVDLATRHIPDLILCDIMMPELDGYGVLFMLSKIESTTKIPFIFLTAKAERADMRKAMEMGADDYLTKPFDDVELMNAIDVRLKRHEQLAADVSQEDDLSLSAEEQVLLLHELLANSRVKTVKKKQSIYEKDDSPTYVYFVKSGQVRSFKSYKDGRELSTGIFISGNYFGYASILLNDNYEDYAEAVEPSEIVLIPKDSFLELLWKKPAIASKFIKLLSVDLREKEEQLLGFAYHSVRKRVANALISVAEKSGININEVNACTIDVTRDGLASIAGTANETVSRMLSDFKEEKLISKEKGKIYINSIKNLRDVKQ</sequence>
<dbReference type="PROSITE" id="PS50042">
    <property type="entry name" value="CNMP_BINDING_3"/>
    <property type="match status" value="1"/>
</dbReference>
<evidence type="ECO:0000313" key="13">
    <source>
        <dbReference type="Proteomes" id="UP000432350"/>
    </source>
</evidence>
<dbReference type="GO" id="GO:0005829">
    <property type="term" value="C:cytosol"/>
    <property type="evidence" value="ECO:0007669"/>
    <property type="project" value="TreeGrafter"/>
</dbReference>
<dbReference type="Gene3D" id="3.40.50.2300">
    <property type="match status" value="1"/>
</dbReference>
<proteinExistence type="predicted"/>
<dbReference type="PANTHER" id="PTHR48111:SF4">
    <property type="entry name" value="DNA-BINDING DUAL TRANSCRIPTIONAL REGULATOR OMPR"/>
    <property type="match status" value="1"/>
</dbReference>
<organism evidence="10 12">
    <name type="scientific">Sphingobacterium multivorum</name>
    <dbReference type="NCBI Taxonomy" id="28454"/>
    <lineage>
        <taxon>Bacteria</taxon>
        <taxon>Pseudomonadati</taxon>
        <taxon>Bacteroidota</taxon>
        <taxon>Sphingobacteriia</taxon>
        <taxon>Sphingobacteriales</taxon>
        <taxon>Sphingobacteriaceae</taxon>
        <taxon>Sphingobacterium</taxon>
    </lineage>
</organism>
<dbReference type="SUPFAM" id="SSF52172">
    <property type="entry name" value="CheY-like"/>
    <property type="match status" value="1"/>
</dbReference>
<dbReference type="SUPFAM" id="SSF51206">
    <property type="entry name" value="cAMP-binding domain-like"/>
    <property type="match status" value="1"/>
</dbReference>
<dbReference type="PROSITE" id="PS50110">
    <property type="entry name" value="RESPONSE_REGULATORY"/>
    <property type="match status" value="1"/>
</dbReference>
<dbReference type="InterPro" id="IPR039420">
    <property type="entry name" value="WalR-like"/>
</dbReference>
<dbReference type="SMART" id="SM00419">
    <property type="entry name" value="HTH_CRP"/>
    <property type="match status" value="1"/>
</dbReference>
<dbReference type="InterPro" id="IPR001789">
    <property type="entry name" value="Sig_transdc_resp-reg_receiver"/>
</dbReference>
<dbReference type="SUPFAM" id="SSF46785">
    <property type="entry name" value="Winged helix' DNA-binding domain"/>
    <property type="match status" value="1"/>
</dbReference>
<evidence type="ECO:0000256" key="6">
    <source>
        <dbReference type="PROSITE-ProRule" id="PRU00169"/>
    </source>
</evidence>
<evidence type="ECO:0000259" key="7">
    <source>
        <dbReference type="PROSITE" id="PS50042"/>
    </source>
</evidence>
<keyword evidence="1 6" id="KW-0597">Phosphoprotein</keyword>
<evidence type="ECO:0000256" key="5">
    <source>
        <dbReference type="ARBA" id="ARBA00023163"/>
    </source>
</evidence>
<evidence type="ECO:0000313" key="10">
    <source>
        <dbReference type="EMBL" id="SPZ84889.1"/>
    </source>
</evidence>
<gene>
    <name evidence="10" type="primary">saeR_2</name>
    <name evidence="11" type="synonym">saeR</name>
    <name evidence="10" type="ORF">NCTC11343_01443</name>
    <name evidence="11" type="ORF">SPHINGO8BC_51338</name>
</gene>
<accession>A0A654CYU5</accession>
<dbReference type="AlphaFoldDB" id="A0A2X2KS03"/>
<dbReference type="SMART" id="SM00448">
    <property type="entry name" value="REC"/>
    <property type="match status" value="1"/>
</dbReference>
<dbReference type="InterPro" id="IPR011006">
    <property type="entry name" value="CheY-like_superfamily"/>
</dbReference>
<feature type="domain" description="Cyclic nucleotide-binding" evidence="7">
    <location>
        <begin position="140"/>
        <end position="244"/>
    </location>
</feature>
<dbReference type="PROSITE" id="PS51063">
    <property type="entry name" value="HTH_CRP_2"/>
    <property type="match status" value="1"/>
</dbReference>
<dbReference type="RefSeq" id="WP_112374206.1">
    <property type="nucleotide sequence ID" value="NZ_CP068086.1"/>
</dbReference>
<dbReference type="GO" id="GO:0000156">
    <property type="term" value="F:phosphorelay response regulator activity"/>
    <property type="evidence" value="ECO:0007669"/>
    <property type="project" value="TreeGrafter"/>
</dbReference>
<dbReference type="InterPro" id="IPR012318">
    <property type="entry name" value="HTH_CRP"/>
</dbReference>
<dbReference type="GO" id="GO:0000976">
    <property type="term" value="F:transcription cis-regulatory region binding"/>
    <property type="evidence" value="ECO:0007669"/>
    <property type="project" value="TreeGrafter"/>
</dbReference>
<reference evidence="10 12" key="1">
    <citation type="submission" date="2018-06" db="EMBL/GenBank/DDBJ databases">
        <authorList>
            <consortium name="Pathogen Informatics"/>
            <person name="Doyle S."/>
        </authorList>
    </citation>
    <scope>NUCLEOTIDE SEQUENCE [LARGE SCALE GENOMIC DNA]</scope>
    <source>
        <strain evidence="10 12">NCTC11343</strain>
    </source>
</reference>
<dbReference type="PRINTS" id="PR00034">
    <property type="entry name" value="HTHCRP"/>
</dbReference>
<feature type="modified residue" description="4-aspartylphosphate" evidence="6">
    <location>
        <position position="56"/>
    </location>
</feature>
<dbReference type="EMBL" id="UAUU01000005">
    <property type="protein sequence ID" value="SPZ84889.1"/>
    <property type="molecule type" value="Genomic_DNA"/>
</dbReference>
<keyword evidence="2" id="KW-0902">Two-component regulatory system</keyword>
<dbReference type="EMBL" id="CABWMV010000024">
    <property type="protein sequence ID" value="VXC98234.1"/>
    <property type="molecule type" value="Genomic_DNA"/>
</dbReference>
<keyword evidence="3" id="KW-0805">Transcription regulation</keyword>
<dbReference type="GO" id="GO:0032993">
    <property type="term" value="C:protein-DNA complex"/>
    <property type="evidence" value="ECO:0007669"/>
    <property type="project" value="TreeGrafter"/>
</dbReference>
<feature type="domain" description="Response regulatory" evidence="8">
    <location>
        <begin position="6"/>
        <end position="123"/>
    </location>
</feature>
<evidence type="ECO:0000259" key="9">
    <source>
        <dbReference type="PROSITE" id="PS51063"/>
    </source>
</evidence>